<dbReference type="Pfam" id="PF13480">
    <property type="entry name" value="Acetyltransf_6"/>
    <property type="match status" value="1"/>
</dbReference>
<name>A0A2R4WXA7_9HYPH</name>
<dbReference type="GO" id="GO:0016740">
    <property type="term" value="F:transferase activity"/>
    <property type="evidence" value="ECO:0007669"/>
    <property type="project" value="UniProtKB-KW"/>
</dbReference>
<evidence type="ECO:0000259" key="1">
    <source>
        <dbReference type="Pfam" id="PF13480"/>
    </source>
</evidence>
<feature type="domain" description="BioF2-like acetyltransferase" evidence="1">
    <location>
        <begin position="132"/>
        <end position="278"/>
    </location>
</feature>
<keyword evidence="2" id="KW-0614">Plasmid</keyword>
<reference evidence="2 3" key="1">
    <citation type="submission" date="2018-04" db="EMBL/GenBank/DDBJ databases">
        <title>Methylobacterium sp. PR1016A genome.</title>
        <authorList>
            <person name="Park W."/>
        </authorList>
    </citation>
    <scope>NUCLEOTIDE SEQUENCE [LARGE SCALE GENOMIC DNA]</scope>
    <source>
        <strain evidence="2 3">PR1016A</strain>
        <plasmid evidence="2 3">unnamed1</plasmid>
    </source>
</reference>
<dbReference type="EMBL" id="CP028845">
    <property type="protein sequence ID" value="AWB26151.1"/>
    <property type="molecule type" value="Genomic_DNA"/>
</dbReference>
<dbReference type="AlphaFoldDB" id="A0A2R4WXA7"/>
<keyword evidence="2" id="KW-0808">Transferase</keyword>
<protein>
    <submittedName>
        <fullName evidence="2">GNAT family N-acetyltransferase</fullName>
    </submittedName>
</protein>
<gene>
    <name evidence="2" type="ORF">DA075_34905</name>
</gene>
<organism evidence="2 3">
    <name type="scientific">Methylobacterium currus</name>
    <dbReference type="NCBI Taxonomy" id="2051553"/>
    <lineage>
        <taxon>Bacteria</taxon>
        <taxon>Pseudomonadati</taxon>
        <taxon>Pseudomonadota</taxon>
        <taxon>Alphaproteobacteria</taxon>
        <taxon>Hyphomicrobiales</taxon>
        <taxon>Methylobacteriaceae</taxon>
        <taxon>Methylobacterium</taxon>
    </lineage>
</organism>
<dbReference type="InterPro" id="IPR038740">
    <property type="entry name" value="BioF2-like_GNAT_dom"/>
</dbReference>
<dbReference type="Gene3D" id="3.40.630.30">
    <property type="match status" value="1"/>
</dbReference>
<evidence type="ECO:0000313" key="2">
    <source>
        <dbReference type="EMBL" id="AWB26151.1"/>
    </source>
</evidence>
<dbReference type="InterPro" id="IPR016181">
    <property type="entry name" value="Acyl_CoA_acyltransferase"/>
</dbReference>
<dbReference type="OrthoDB" id="9808976at2"/>
<dbReference type="KEGG" id="mee:DA075_34905"/>
<evidence type="ECO:0000313" key="3">
    <source>
        <dbReference type="Proteomes" id="UP000244755"/>
    </source>
</evidence>
<geneLocation type="plasmid" evidence="2 3">
    <name>unnamed1</name>
</geneLocation>
<dbReference type="Proteomes" id="UP000244755">
    <property type="component" value="Plasmid unnamed1"/>
</dbReference>
<dbReference type="SUPFAM" id="SSF55729">
    <property type="entry name" value="Acyl-CoA N-acyltransferases (Nat)"/>
    <property type="match status" value="1"/>
</dbReference>
<proteinExistence type="predicted"/>
<sequence>MAGRAGLTPVVVTVRQARTGELALVLPLVLRRHGSLRLVEFADLDLTDYNAPLIGPAAPRDRREAARLWRAVRRALPPADLVRLAKMETAFGGAANPLALLPGATACALNGNFVRLGPDYDAWRHAGLERTVRKELERSWRVFAKHPAATFERVTDPARAGAVLATIENLQERRMDALGATYFLNEPEVAAVYRRLVERGVADGSTVVTALVADGEIVAGLLGLRQGERYVMIRIGQAGGRWSNCSPGRLIIERTMAALHAEGVRCVDFSIGNYDYKRRFGTEPLPLVDLVAPLGWRGLAPALRARLVGRLRAHPELDRRLRAWLGGFTFAKV</sequence>
<accession>A0A2R4WXA7</accession>
<keyword evidence="3" id="KW-1185">Reference proteome</keyword>